<feature type="transmembrane region" description="Helical" evidence="1">
    <location>
        <begin position="91"/>
        <end position="112"/>
    </location>
</feature>
<organism evidence="2 3">
    <name type="scientific">Aspergillus sclerotioniger CBS 115572</name>
    <dbReference type="NCBI Taxonomy" id="1450535"/>
    <lineage>
        <taxon>Eukaryota</taxon>
        <taxon>Fungi</taxon>
        <taxon>Dikarya</taxon>
        <taxon>Ascomycota</taxon>
        <taxon>Pezizomycotina</taxon>
        <taxon>Eurotiomycetes</taxon>
        <taxon>Eurotiomycetidae</taxon>
        <taxon>Eurotiales</taxon>
        <taxon>Aspergillaceae</taxon>
        <taxon>Aspergillus</taxon>
        <taxon>Aspergillus subgen. Circumdati</taxon>
    </lineage>
</organism>
<keyword evidence="1" id="KW-0472">Membrane</keyword>
<keyword evidence="1" id="KW-0812">Transmembrane</keyword>
<dbReference type="EMBL" id="MSFK01000032">
    <property type="protein sequence ID" value="PWY73198.1"/>
    <property type="molecule type" value="Genomic_DNA"/>
</dbReference>
<keyword evidence="1" id="KW-1133">Transmembrane helix</keyword>
<evidence type="ECO:0000256" key="1">
    <source>
        <dbReference type="SAM" id="Phobius"/>
    </source>
</evidence>
<reference evidence="2 3" key="1">
    <citation type="submission" date="2016-12" db="EMBL/GenBank/DDBJ databases">
        <title>The genomes of Aspergillus section Nigri reveals drivers in fungal speciation.</title>
        <authorList>
            <consortium name="DOE Joint Genome Institute"/>
            <person name="Vesth T.C."/>
            <person name="Nybo J."/>
            <person name="Theobald S."/>
            <person name="Brandl J."/>
            <person name="Frisvad J.C."/>
            <person name="Nielsen K.F."/>
            <person name="Lyhne E.K."/>
            <person name="Kogle M.E."/>
            <person name="Kuo A."/>
            <person name="Riley R."/>
            <person name="Clum A."/>
            <person name="Nolan M."/>
            <person name="Lipzen A."/>
            <person name="Salamov A."/>
            <person name="Henrissat B."/>
            <person name="Wiebenga A."/>
            <person name="De Vries R.P."/>
            <person name="Grigoriev I.V."/>
            <person name="Mortensen U.H."/>
            <person name="Andersen M.R."/>
            <person name="Baker S.E."/>
        </authorList>
    </citation>
    <scope>NUCLEOTIDE SEQUENCE [LARGE SCALE GENOMIC DNA]</scope>
    <source>
        <strain evidence="2 3">CBS 115572</strain>
    </source>
</reference>
<keyword evidence="3" id="KW-1185">Reference proteome</keyword>
<dbReference type="OrthoDB" id="7464126at2759"/>
<sequence length="469" mass="52792">MRRCFPPTTWSLFVFISGTAFLFVGMLVCASAIDKASQDVLWKPTRPDSLIIWPQERSDPDATDSYVITKRIRTEVVSSHRPRGMAPRVQFPPLIIFCIAAGYLMQAISLPLQHWPPQALQFLTTVFMFLCRSFLRRQDLPDRAKRIDTGCCTDWIAKRCLLDPQRLYEPALPGDDPDISWSLSSIKVSDDDAKIRGCRCAQDLLEIREFLARTTQDKGSHTQLASTLALAINEVTLSLADNMNVITSKGIDHWARELEIQVDGQATESLELMIEKHKEGWKADENQLGALISLLLSGINPRKVKVLKMSALTIGPSHENLEFVLRRKNLYDEIGLYQIPPQDSSTGFRVTVEKPSLLGNRDMTGEEDDDEVTFSVSRIGENAHLDKSSGAKLARISKVPVGQLYAQHMFVCFMWTIGKALSTKKDSVKRSDLANDTLFRRIDFTGLSDLNFARVAVMAPLSWYELLPD</sequence>
<protein>
    <submittedName>
        <fullName evidence="2">Uncharacterized protein</fullName>
    </submittedName>
</protein>
<name>A0A317VJJ1_9EURO</name>
<dbReference type="RefSeq" id="XP_025463463.1">
    <property type="nucleotide sequence ID" value="XM_025615212.1"/>
</dbReference>
<accession>A0A317VJJ1</accession>
<evidence type="ECO:0000313" key="2">
    <source>
        <dbReference type="EMBL" id="PWY73198.1"/>
    </source>
</evidence>
<dbReference type="GeneID" id="37117355"/>
<comment type="caution">
    <text evidence="2">The sequence shown here is derived from an EMBL/GenBank/DDBJ whole genome shotgun (WGS) entry which is preliminary data.</text>
</comment>
<dbReference type="AlphaFoldDB" id="A0A317VJJ1"/>
<dbReference type="STRING" id="1450535.A0A317VJJ1"/>
<dbReference type="Proteomes" id="UP000246702">
    <property type="component" value="Unassembled WGS sequence"/>
</dbReference>
<evidence type="ECO:0000313" key="3">
    <source>
        <dbReference type="Proteomes" id="UP000246702"/>
    </source>
</evidence>
<gene>
    <name evidence="2" type="ORF">BO94DRAFT_578395</name>
</gene>
<proteinExistence type="predicted"/>
<feature type="transmembrane region" description="Helical" evidence="1">
    <location>
        <begin position="12"/>
        <end position="33"/>
    </location>
</feature>